<dbReference type="EMBL" id="CP021056">
    <property type="protein sequence ID" value="QXE22953.1"/>
    <property type="molecule type" value="Genomic_DNA"/>
</dbReference>
<evidence type="ECO:0000313" key="1">
    <source>
        <dbReference type="EMBL" id="QXE22953.1"/>
    </source>
</evidence>
<evidence type="ECO:0000313" key="2">
    <source>
        <dbReference type="Proteomes" id="UP000683511"/>
    </source>
</evidence>
<reference evidence="1" key="1">
    <citation type="submission" date="2017-04" db="EMBL/GenBank/DDBJ databases">
        <title>Genome deletions in a multicellular cyanobacterial endosymbiont for morphological adaptation in marine diatoms.</title>
        <authorList>
            <person name="Wang Y."/>
            <person name="Gao H."/>
            <person name="Li R."/>
            <person name="Xu X."/>
        </authorList>
    </citation>
    <scope>NUCLEOTIDE SEQUENCE</scope>
    <source>
        <strain evidence="1">FACHB 800</strain>
    </source>
</reference>
<keyword evidence="2" id="KW-1185">Reference proteome</keyword>
<name>A0A975T675_9NOST</name>
<protein>
    <submittedName>
        <fullName evidence="1">Uncharacterized protein</fullName>
    </submittedName>
</protein>
<dbReference type="AlphaFoldDB" id="A0A975T675"/>
<gene>
    <name evidence="1" type="ORF">B6N60_01640</name>
</gene>
<proteinExistence type="predicted"/>
<accession>A0A975T675</accession>
<organism evidence="1 2">
    <name type="scientific">Richelia sinica FACHB-800</name>
    <dbReference type="NCBI Taxonomy" id="1357546"/>
    <lineage>
        <taxon>Bacteria</taxon>
        <taxon>Bacillati</taxon>
        <taxon>Cyanobacteriota</taxon>
        <taxon>Cyanophyceae</taxon>
        <taxon>Nostocales</taxon>
        <taxon>Nostocaceae</taxon>
        <taxon>Richelia</taxon>
    </lineage>
</organism>
<dbReference type="Proteomes" id="UP000683511">
    <property type="component" value="Chromosome"/>
</dbReference>
<dbReference type="KEGG" id="rsin:B6N60_01640"/>
<sequence length="38" mass="4409">MATNYGIIPKIKKIISAKINTIPSNSLIWIRFFNLNQF</sequence>